<evidence type="ECO:0000256" key="12">
    <source>
        <dbReference type="SAM" id="Phobius"/>
    </source>
</evidence>
<keyword evidence="10 14" id="KW-0503">Monooxygenase</keyword>
<evidence type="ECO:0000256" key="11">
    <source>
        <dbReference type="ARBA" id="ARBA00023136"/>
    </source>
</evidence>
<proteinExistence type="inferred from homology"/>
<dbReference type="InterPro" id="IPR033885">
    <property type="entry name" value="AlkB/XylM"/>
</dbReference>
<dbReference type="EC" id="1.14.15.3" evidence="14"/>
<comment type="similarity">
    <text evidence="2">Belongs to the fatty acid desaturase type 1 family. AlkB subfamily.</text>
</comment>
<dbReference type="PANTHER" id="PTHR38674:SF1">
    <property type="entry name" value="ALKANE 1-MONOOXYGENASE 1"/>
    <property type="match status" value="1"/>
</dbReference>
<dbReference type="GO" id="GO:0046872">
    <property type="term" value="F:metal ion binding"/>
    <property type="evidence" value="ECO:0007669"/>
    <property type="project" value="UniProtKB-KW"/>
</dbReference>
<evidence type="ECO:0000256" key="4">
    <source>
        <dbReference type="ARBA" id="ARBA00022519"/>
    </source>
</evidence>
<dbReference type="Proteomes" id="UP000201613">
    <property type="component" value="Unassembled WGS sequence"/>
</dbReference>
<evidence type="ECO:0000256" key="9">
    <source>
        <dbReference type="ARBA" id="ARBA00023004"/>
    </source>
</evidence>
<dbReference type="EMBL" id="FXZK01000005">
    <property type="protein sequence ID" value="SMY08683.1"/>
    <property type="molecule type" value="Genomic_DNA"/>
</dbReference>
<gene>
    <name evidence="14" type="primary">alkB</name>
    <name evidence="14" type="ORF">LOM8899_02838</name>
</gene>
<reference evidence="14 15" key="1">
    <citation type="submission" date="2017-05" db="EMBL/GenBank/DDBJ databases">
        <authorList>
            <person name="Song R."/>
            <person name="Chenine A.L."/>
            <person name="Ruprecht R.M."/>
        </authorList>
    </citation>
    <scope>NUCLEOTIDE SEQUENCE [LARGE SCALE GENOMIC DNA]</scope>
    <source>
        <strain evidence="14 15">CECT 8899</strain>
    </source>
</reference>
<dbReference type="GO" id="GO:0005886">
    <property type="term" value="C:plasma membrane"/>
    <property type="evidence" value="ECO:0007669"/>
    <property type="project" value="UniProtKB-SubCell"/>
</dbReference>
<keyword evidence="5 12" id="KW-0812">Transmembrane</keyword>
<protein>
    <submittedName>
        <fullName evidence="14">Alkane 1-monooxygenase</fullName>
        <ecNumber evidence="14">1.14.15.3</ecNumber>
    </submittedName>
</protein>
<evidence type="ECO:0000256" key="1">
    <source>
        <dbReference type="ARBA" id="ARBA00004429"/>
    </source>
</evidence>
<evidence type="ECO:0000256" key="8">
    <source>
        <dbReference type="ARBA" id="ARBA00023002"/>
    </source>
</evidence>
<evidence type="ECO:0000256" key="2">
    <source>
        <dbReference type="ARBA" id="ARBA00010823"/>
    </source>
</evidence>
<dbReference type="GO" id="GO:0006629">
    <property type="term" value="P:lipid metabolic process"/>
    <property type="evidence" value="ECO:0007669"/>
    <property type="project" value="InterPro"/>
</dbReference>
<evidence type="ECO:0000259" key="13">
    <source>
        <dbReference type="Pfam" id="PF00487"/>
    </source>
</evidence>
<keyword evidence="3" id="KW-1003">Cell membrane</keyword>
<sequence length="343" mass="37558">MPRQMILFAIATLLPVPMIAAAAILGGGWVLLALAYLTLFTATLDEVVRRVVPATEGVEFPAAAGLSITLAGLHFALMALVVSVIALSDGLGSWEKAGLFAAAGLFFGQVSNSNAHELIHARDRLRHRLGMWVYISMLYGHHTSAHPLVHHVRVATRADPATSRRGESFYRYVGRAWRGGFRQGLAAETARIERARLPRWRHPYALYVGGALAIGLAVLWLTGLKGLLVWIGLAGYAQAQLLMSDYVQHYGLIRATDAKGKPVPTGPAHSWNSPHLWSSALMLNAPRHSDHHASPARPYPALRLDDDLPMLPRSLPVMSCLALHPRRWRKVMDPLADAWSGRT</sequence>
<dbReference type="InterPro" id="IPR005804">
    <property type="entry name" value="FA_desaturase_dom"/>
</dbReference>
<evidence type="ECO:0000313" key="15">
    <source>
        <dbReference type="Proteomes" id="UP000201613"/>
    </source>
</evidence>
<dbReference type="CDD" id="cd03512">
    <property type="entry name" value="Alkane-hydroxylase"/>
    <property type="match status" value="1"/>
</dbReference>
<keyword evidence="9" id="KW-0408">Iron</keyword>
<dbReference type="Pfam" id="PF00487">
    <property type="entry name" value="FA_desaturase"/>
    <property type="match status" value="1"/>
</dbReference>
<dbReference type="OrthoDB" id="4759734at2"/>
<evidence type="ECO:0000256" key="10">
    <source>
        <dbReference type="ARBA" id="ARBA00023033"/>
    </source>
</evidence>
<keyword evidence="6" id="KW-0479">Metal-binding</keyword>
<evidence type="ECO:0000256" key="7">
    <source>
        <dbReference type="ARBA" id="ARBA00022989"/>
    </source>
</evidence>
<keyword evidence="4" id="KW-0997">Cell inner membrane</keyword>
<dbReference type="AlphaFoldDB" id="A0A238LGL1"/>
<evidence type="ECO:0000256" key="3">
    <source>
        <dbReference type="ARBA" id="ARBA00022475"/>
    </source>
</evidence>
<feature type="domain" description="Fatty acid desaturase" evidence="13">
    <location>
        <begin position="97"/>
        <end position="304"/>
    </location>
</feature>
<comment type="subcellular location">
    <subcellularLocation>
        <location evidence="1">Cell inner membrane</location>
        <topology evidence="1">Multi-pass membrane protein</topology>
    </subcellularLocation>
</comment>
<organism evidence="14 15">
    <name type="scientific">Flavimaricola marinus</name>
    <dbReference type="NCBI Taxonomy" id="1819565"/>
    <lineage>
        <taxon>Bacteria</taxon>
        <taxon>Pseudomonadati</taxon>
        <taxon>Pseudomonadota</taxon>
        <taxon>Alphaproteobacteria</taxon>
        <taxon>Rhodobacterales</taxon>
        <taxon>Paracoccaceae</taxon>
        <taxon>Flavimaricola</taxon>
    </lineage>
</organism>
<keyword evidence="11 12" id="KW-0472">Membrane</keyword>
<dbReference type="RefSeq" id="WP_093992855.1">
    <property type="nucleotide sequence ID" value="NZ_FXZK01000005.1"/>
</dbReference>
<feature type="transmembrane region" description="Helical" evidence="12">
    <location>
        <begin position="60"/>
        <end position="87"/>
    </location>
</feature>
<keyword evidence="8 14" id="KW-0560">Oxidoreductase</keyword>
<evidence type="ECO:0000313" key="14">
    <source>
        <dbReference type="EMBL" id="SMY08683.1"/>
    </source>
</evidence>
<keyword evidence="15" id="KW-1185">Reference proteome</keyword>
<evidence type="ECO:0000256" key="5">
    <source>
        <dbReference type="ARBA" id="ARBA00022692"/>
    </source>
</evidence>
<keyword evidence="7 12" id="KW-1133">Transmembrane helix</keyword>
<evidence type="ECO:0000256" key="6">
    <source>
        <dbReference type="ARBA" id="ARBA00022723"/>
    </source>
</evidence>
<dbReference type="GO" id="GO:0004497">
    <property type="term" value="F:monooxygenase activity"/>
    <property type="evidence" value="ECO:0007669"/>
    <property type="project" value="UniProtKB-KW"/>
</dbReference>
<dbReference type="PANTHER" id="PTHR38674">
    <property type="entry name" value="ALKANE 1-MONOOXYGENASE 1"/>
    <property type="match status" value="1"/>
</dbReference>
<accession>A0A238LGL1</accession>
<feature type="transmembrane region" description="Helical" evidence="12">
    <location>
        <begin position="204"/>
        <end position="221"/>
    </location>
</feature>
<name>A0A238LGL1_9RHOB</name>